<dbReference type="GO" id="GO:0005886">
    <property type="term" value="C:plasma membrane"/>
    <property type="evidence" value="ECO:0007669"/>
    <property type="project" value="UniProtKB-SubCell"/>
</dbReference>
<dbReference type="Proteomes" id="UP000038011">
    <property type="component" value="Unassembled WGS sequence"/>
</dbReference>
<evidence type="ECO:0000256" key="6">
    <source>
        <dbReference type="ARBA" id="ARBA00022989"/>
    </source>
</evidence>
<dbReference type="PANTHER" id="PTHR30574:SF1">
    <property type="entry name" value="SULPHUR TRANSPORT DOMAIN-CONTAINING PROTEIN"/>
    <property type="match status" value="1"/>
</dbReference>
<keyword evidence="2" id="KW-0813">Transport</keyword>
<dbReference type="RefSeq" id="WP_053999450.1">
    <property type="nucleotide sequence ID" value="NZ_JXMU01000015.1"/>
</dbReference>
<evidence type="ECO:0000256" key="4">
    <source>
        <dbReference type="ARBA" id="ARBA00022519"/>
    </source>
</evidence>
<gene>
    <name evidence="10" type="ORF">SU32_11195</name>
</gene>
<evidence type="ECO:0000256" key="2">
    <source>
        <dbReference type="ARBA" id="ARBA00022448"/>
    </source>
</evidence>
<reference evidence="10 11" key="1">
    <citation type="submission" date="2015-01" db="EMBL/GenBank/DDBJ databases">
        <title>Ahrensia donghaiensis sp. nov., a novel dimethylsulphoniopropionate-cleavage bacterium isolated from seawater and emended descriptions of the genus Ahrensia and Ahrensia kielensis.</title>
        <authorList>
            <person name="Liu J."/>
        </authorList>
    </citation>
    <scope>NUCLEOTIDE SEQUENCE [LARGE SCALE GENOMIC DNA]</scope>
    <source>
        <strain evidence="10 11">LZD062</strain>
    </source>
</reference>
<protein>
    <submittedName>
        <fullName evidence="10">Membrane protein</fullName>
    </submittedName>
</protein>
<feature type="transmembrane region" description="Helical" evidence="9">
    <location>
        <begin position="12"/>
        <end position="32"/>
    </location>
</feature>
<feature type="transmembrane region" description="Helical" evidence="9">
    <location>
        <begin position="128"/>
        <end position="149"/>
    </location>
</feature>
<evidence type="ECO:0000256" key="7">
    <source>
        <dbReference type="ARBA" id="ARBA00023136"/>
    </source>
</evidence>
<keyword evidence="11" id="KW-1185">Reference proteome</keyword>
<dbReference type="PANTHER" id="PTHR30574">
    <property type="entry name" value="INNER MEMBRANE PROTEIN YEDE"/>
    <property type="match status" value="1"/>
</dbReference>
<keyword evidence="3" id="KW-1003">Cell membrane</keyword>
<accession>A0A0N0E7A8</accession>
<keyword evidence="7 9" id="KW-0472">Membrane</keyword>
<proteinExistence type="inferred from homology"/>
<keyword evidence="6 9" id="KW-1133">Transmembrane helix</keyword>
<dbReference type="EMBL" id="JXMU01000015">
    <property type="protein sequence ID" value="KPB00965.1"/>
    <property type="molecule type" value="Genomic_DNA"/>
</dbReference>
<keyword evidence="5 9" id="KW-0812">Transmembrane</keyword>
<name>A0A0N0E7A8_9HYPH</name>
<dbReference type="STRING" id="1514904.SU32_11195"/>
<dbReference type="AlphaFoldDB" id="A0A0N0E7A8"/>
<feature type="transmembrane region" description="Helical" evidence="9">
    <location>
        <begin position="91"/>
        <end position="116"/>
    </location>
</feature>
<dbReference type="PATRIC" id="fig|1514904.3.peg.1082"/>
<evidence type="ECO:0000256" key="3">
    <source>
        <dbReference type="ARBA" id="ARBA00022475"/>
    </source>
</evidence>
<comment type="caution">
    <text evidence="10">The sequence shown here is derived from an EMBL/GenBank/DDBJ whole genome shotgun (WGS) entry which is preliminary data.</text>
</comment>
<evidence type="ECO:0000256" key="8">
    <source>
        <dbReference type="ARBA" id="ARBA00035655"/>
    </source>
</evidence>
<sequence length="150" mass="15412">MLPAVMTEFTPWASLIGGVLIGISAVMVMMLFGRIAGITGISTGALSLIAPSQAKAKDWDWRIAFIAGLIVAPLLVSFVSGDIEQTVSDNVLGMALAGLLVGMGTTIGSGCTSGHGVCGLARLSSRSLAAVATFMLFAAATVFLLRHVWS</sequence>
<evidence type="ECO:0000256" key="1">
    <source>
        <dbReference type="ARBA" id="ARBA00004429"/>
    </source>
</evidence>
<comment type="similarity">
    <text evidence="8">Belongs to the TsuA/YedE (TC 9.B.102) family.</text>
</comment>
<dbReference type="Pfam" id="PF04143">
    <property type="entry name" value="Sulf_transp"/>
    <property type="match status" value="1"/>
</dbReference>
<evidence type="ECO:0000256" key="5">
    <source>
        <dbReference type="ARBA" id="ARBA00022692"/>
    </source>
</evidence>
<dbReference type="InterPro" id="IPR007272">
    <property type="entry name" value="Sulf_transp_TsuA/YedE"/>
</dbReference>
<evidence type="ECO:0000313" key="11">
    <source>
        <dbReference type="Proteomes" id="UP000038011"/>
    </source>
</evidence>
<keyword evidence="4" id="KW-0997">Cell inner membrane</keyword>
<evidence type="ECO:0000313" key="10">
    <source>
        <dbReference type="EMBL" id="KPB00965.1"/>
    </source>
</evidence>
<evidence type="ECO:0000256" key="9">
    <source>
        <dbReference type="SAM" id="Phobius"/>
    </source>
</evidence>
<dbReference type="OrthoDB" id="9814020at2"/>
<organism evidence="10 11">
    <name type="scientific">Ahrensia marina</name>
    <dbReference type="NCBI Taxonomy" id="1514904"/>
    <lineage>
        <taxon>Bacteria</taxon>
        <taxon>Pseudomonadati</taxon>
        <taxon>Pseudomonadota</taxon>
        <taxon>Alphaproteobacteria</taxon>
        <taxon>Hyphomicrobiales</taxon>
        <taxon>Ahrensiaceae</taxon>
        <taxon>Ahrensia</taxon>
    </lineage>
</organism>
<feature type="transmembrane region" description="Helical" evidence="9">
    <location>
        <begin position="61"/>
        <end position="79"/>
    </location>
</feature>
<comment type="subcellular location">
    <subcellularLocation>
        <location evidence="1">Cell inner membrane</location>
        <topology evidence="1">Multi-pass membrane protein</topology>
    </subcellularLocation>
</comment>